<sequence>MFQTDSSYVKSLKGFATFAYLISKVPGNFRDFGLLKTYHYTETIWLASYQSRTLLLYIPSPIHLTNLFRRQLSTLQIGCGRSSITIVAQLW</sequence>
<organism evidence="1 2">
    <name type="scientific">Oculimacula yallundae</name>
    <dbReference type="NCBI Taxonomy" id="86028"/>
    <lineage>
        <taxon>Eukaryota</taxon>
        <taxon>Fungi</taxon>
        <taxon>Dikarya</taxon>
        <taxon>Ascomycota</taxon>
        <taxon>Pezizomycotina</taxon>
        <taxon>Leotiomycetes</taxon>
        <taxon>Helotiales</taxon>
        <taxon>Ploettnerulaceae</taxon>
        <taxon>Oculimacula</taxon>
    </lineage>
</organism>
<feature type="non-terminal residue" evidence="1">
    <location>
        <position position="91"/>
    </location>
</feature>
<reference evidence="1 2" key="1">
    <citation type="journal article" date="2024" name="Commun. Biol.">
        <title>Comparative genomic analysis of thermophilic fungi reveals convergent evolutionary adaptations and gene losses.</title>
        <authorList>
            <person name="Steindorff A.S."/>
            <person name="Aguilar-Pontes M.V."/>
            <person name="Robinson A.J."/>
            <person name="Andreopoulos B."/>
            <person name="LaButti K."/>
            <person name="Kuo A."/>
            <person name="Mondo S."/>
            <person name="Riley R."/>
            <person name="Otillar R."/>
            <person name="Haridas S."/>
            <person name="Lipzen A."/>
            <person name="Grimwood J."/>
            <person name="Schmutz J."/>
            <person name="Clum A."/>
            <person name="Reid I.D."/>
            <person name="Moisan M.C."/>
            <person name="Butler G."/>
            <person name="Nguyen T.T.M."/>
            <person name="Dewar K."/>
            <person name="Conant G."/>
            <person name="Drula E."/>
            <person name="Henrissat B."/>
            <person name="Hansel C."/>
            <person name="Singer S."/>
            <person name="Hutchinson M.I."/>
            <person name="de Vries R.P."/>
            <person name="Natvig D.O."/>
            <person name="Powell A.J."/>
            <person name="Tsang A."/>
            <person name="Grigoriev I.V."/>
        </authorList>
    </citation>
    <scope>NUCLEOTIDE SEQUENCE [LARGE SCALE GENOMIC DNA]</scope>
    <source>
        <strain evidence="1 2">CBS 494.80</strain>
    </source>
</reference>
<dbReference type="Proteomes" id="UP001595075">
    <property type="component" value="Unassembled WGS sequence"/>
</dbReference>
<evidence type="ECO:0000313" key="2">
    <source>
        <dbReference type="Proteomes" id="UP001595075"/>
    </source>
</evidence>
<proteinExistence type="predicted"/>
<gene>
    <name evidence="1" type="ORF">VTL71DRAFT_8264</name>
</gene>
<name>A0ABR4CX29_9HELO</name>
<protein>
    <submittedName>
        <fullName evidence="1">Uncharacterized protein</fullName>
    </submittedName>
</protein>
<evidence type="ECO:0000313" key="1">
    <source>
        <dbReference type="EMBL" id="KAL2074486.1"/>
    </source>
</evidence>
<keyword evidence="2" id="KW-1185">Reference proteome</keyword>
<accession>A0ABR4CX29</accession>
<comment type="caution">
    <text evidence="1">The sequence shown here is derived from an EMBL/GenBank/DDBJ whole genome shotgun (WGS) entry which is preliminary data.</text>
</comment>
<dbReference type="EMBL" id="JAZHXI010000002">
    <property type="protein sequence ID" value="KAL2074486.1"/>
    <property type="molecule type" value="Genomic_DNA"/>
</dbReference>